<evidence type="ECO:0000313" key="2">
    <source>
        <dbReference type="Proteomes" id="UP001066276"/>
    </source>
</evidence>
<dbReference type="AlphaFoldDB" id="A0AAV7MRX8"/>
<keyword evidence="2" id="KW-1185">Reference proteome</keyword>
<evidence type="ECO:0000313" key="1">
    <source>
        <dbReference type="EMBL" id="KAJ1106072.1"/>
    </source>
</evidence>
<name>A0AAV7MRX8_PLEWA</name>
<comment type="caution">
    <text evidence="1">The sequence shown here is derived from an EMBL/GenBank/DDBJ whole genome shotgun (WGS) entry which is preliminary data.</text>
</comment>
<protein>
    <submittedName>
        <fullName evidence="1">Uncharacterized protein</fullName>
    </submittedName>
</protein>
<dbReference type="EMBL" id="JANPWB010000013">
    <property type="protein sequence ID" value="KAJ1106072.1"/>
    <property type="molecule type" value="Genomic_DNA"/>
</dbReference>
<dbReference type="Proteomes" id="UP001066276">
    <property type="component" value="Chromosome 9"/>
</dbReference>
<accession>A0AAV7MRX8</accession>
<reference evidence="1" key="1">
    <citation type="journal article" date="2022" name="bioRxiv">
        <title>Sequencing and chromosome-scale assembly of the giantPleurodeles waltlgenome.</title>
        <authorList>
            <person name="Brown T."/>
            <person name="Elewa A."/>
            <person name="Iarovenko S."/>
            <person name="Subramanian E."/>
            <person name="Araus A.J."/>
            <person name="Petzold A."/>
            <person name="Susuki M."/>
            <person name="Suzuki K.-i.T."/>
            <person name="Hayashi T."/>
            <person name="Toyoda A."/>
            <person name="Oliveira C."/>
            <person name="Osipova E."/>
            <person name="Leigh N.D."/>
            <person name="Simon A."/>
            <person name="Yun M.H."/>
        </authorList>
    </citation>
    <scope>NUCLEOTIDE SEQUENCE</scope>
    <source>
        <strain evidence="1">20211129_DDA</strain>
        <tissue evidence="1">Liver</tissue>
    </source>
</reference>
<sequence>MEEGDIDFRSSLLSLFIIKASARYASVDERQLLLYDNRALGDGGPPGGDRAHAIPSCSAVHVTRPIAS</sequence>
<proteinExistence type="predicted"/>
<organism evidence="1 2">
    <name type="scientific">Pleurodeles waltl</name>
    <name type="common">Iberian ribbed newt</name>
    <dbReference type="NCBI Taxonomy" id="8319"/>
    <lineage>
        <taxon>Eukaryota</taxon>
        <taxon>Metazoa</taxon>
        <taxon>Chordata</taxon>
        <taxon>Craniata</taxon>
        <taxon>Vertebrata</taxon>
        <taxon>Euteleostomi</taxon>
        <taxon>Amphibia</taxon>
        <taxon>Batrachia</taxon>
        <taxon>Caudata</taxon>
        <taxon>Salamandroidea</taxon>
        <taxon>Salamandridae</taxon>
        <taxon>Pleurodelinae</taxon>
        <taxon>Pleurodeles</taxon>
    </lineage>
</organism>
<gene>
    <name evidence="1" type="ORF">NDU88_003475</name>
</gene>